<feature type="domain" description="Dehydrogenase E1 component" evidence="5">
    <location>
        <begin position="230"/>
        <end position="287"/>
    </location>
</feature>
<feature type="domain" description="Dehydrogenase E1 component" evidence="5">
    <location>
        <begin position="41"/>
        <end position="199"/>
    </location>
</feature>
<evidence type="ECO:0000256" key="2">
    <source>
        <dbReference type="ARBA" id="ARBA00023002"/>
    </source>
</evidence>
<comment type="cofactor">
    <cofactor evidence="1 4">
        <name>thiamine diphosphate</name>
        <dbReference type="ChEBI" id="CHEBI:58937"/>
    </cofactor>
</comment>
<dbReference type="PANTHER" id="PTHR43380:SF1">
    <property type="entry name" value="2-OXOISOVALERATE DEHYDROGENASE SUBUNIT ALPHA, MITOCHONDRIAL"/>
    <property type="match status" value="1"/>
</dbReference>
<dbReference type="Gene3D" id="3.40.50.970">
    <property type="match status" value="1"/>
</dbReference>
<dbReference type="AlphaFoldDB" id="A0A937X4Q7"/>
<dbReference type="EC" id="1.2.4.4" evidence="4"/>
<dbReference type="SUPFAM" id="SSF52518">
    <property type="entry name" value="Thiamin diphosphate-binding fold (THDP-binding)"/>
    <property type="match status" value="1"/>
</dbReference>
<dbReference type="GO" id="GO:0003863">
    <property type="term" value="F:branched-chain 2-oxo acid dehydrogenase activity"/>
    <property type="evidence" value="ECO:0007669"/>
    <property type="project" value="UniProtKB-EC"/>
</dbReference>
<evidence type="ECO:0000313" key="6">
    <source>
        <dbReference type="EMBL" id="MBM3274169.1"/>
    </source>
</evidence>
<name>A0A937X4Q7_9BACT</name>
<evidence type="ECO:0000256" key="4">
    <source>
        <dbReference type="RuleBase" id="RU365014"/>
    </source>
</evidence>
<dbReference type="EMBL" id="VGJX01000140">
    <property type="protein sequence ID" value="MBM3274169.1"/>
    <property type="molecule type" value="Genomic_DNA"/>
</dbReference>
<evidence type="ECO:0000256" key="3">
    <source>
        <dbReference type="ARBA" id="ARBA00023052"/>
    </source>
</evidence>
<accession>A0A937X4Q7</accession>
<dbReference type="Pfam" id="PF00676">
    <property type="entry name" value="E1_dh"/>
    <property type="match status" value="2"/>
</dbReference>
<keyword evidence="2 4" id="KW-0560">Oxidoreductase</keyword>
<dbReference type="PANTHER" id="PTHR43380">
    <property type="entry name" value="2-OXOISOVALERATE DEHYDROGENASE SUBUNIT ALPHA, MITOCHONDRIAL"/>
    <property type="match status" value="1"/>
</dbReference>
<evidence type="ECO:0000313" key="7">
    <source>
        <dbReference type="Proteomes" id="UP000703893"/>
    </source>
</evidence>
<dbReference type="InterPro" id="IPR001017">
    <property type="entry name" value="DH_E1"/>
</dbReference>
<dbReference type="Proteomes" id="UP000703893">
    <property type="component" value="Unassembled WGS sequence"/>
</dbReference>
<reference evidence="6 7" key="1">
    <citation type="submission" date="2019-03" db="EMBL/GenBank/DDBJ databases">
        <title>Lake Tanganyika Metagenome-Assembled Genomes (MAGs).</title>
        <authorList>
            <person name="Tran P."/>
        </authorList>
    </citation>
    <scope>NUCLEOTIDE SEQUENCE [LARGE SCALE GENOMIC DNA]</scope>
    <source>
        <strain evidence="6">K_DeepCast_65m_m2_236</strain>
    </source>
</reference>
<comment type="catalytic activity">
    <reaction evidence="4">
        <text>N(6)-[(R)-lipoyl]-L-lysyl-[protein] + 3-methyl-2-oxobutanoate + H(+) = N(6)-[(R)-S(8)-2-methylpropanoyldihydrolipoyl]-L-lysyl-[protein] + CO2</text>
        <dbReference type="Rhea" id="RHEA:13457"/>
        <dbReference type="Rhea" id="RHEA-COMP:10474"/>
        <dbReference type="Rhea" id="RHEA-COMP:10497"/>
        <dbReference type="ChEBI" id="CHEBI:11851"/>
        <dbReference type="ChEBI" id="CHEBI:15378"/>
        <dbReference type="ChEBI" id="CHEBI:16526"/>
        <dbReference type="ChEBI" id="CHEBI:83099"/>
        <dbReference type="ChEBI" id="CHEBI:83142"/>
        <dbReference type="EC" id="1.2.4.4"/>
    </reaction>
</comment>
<comment type="caution">
    <text evidence="6">The sequence shown here is derived from an EMBL/GenBank/DDBJ whole genome shotgun (WGS) entry which is preliminary data.</text>
</comment>
<organism evidence="6 7">
    <name type="scientific">Candidatus Tanganyikabacteria bacterium</name>
    <dbReference type="NCBI Taxonomy" id="2961651"/>
    <lineage>
        <taxon>Bacteria</taxon>
        <taxon>Bacillati</taxon>
        <taxon>Candidatus Sericytochromatia</taxon>
        <taxon>Candidatus Tanganyikabacteria</taxon>
    </lineage>
</organism>
<keyword evidence="3 4" id="KW-0786">Thiamine pyrophosphate</keyword>
<proteinExistence type="inferred from homology"/>
<evidence type="ECO:0000256" key="1">
    <source>
        <dbReference type="ARBA" id="ARBA00001964"/>
    </source>
</evidence>
<protein>
    <recommendedName>
        <fullName evidence="4">2-oxoisovalerate dehydrogenase subunit alpha</fullName>
        <ecNumber evidence="4">1.2.4.4</ecNumber>
    </recommendedName>
    <alternativeName>
        <fullName evidence="4">Branched-chain alpha-keto acid dehydrogenase E1 component alpha chain</fullName>
    </alternativeName>
</protein>
<comment type="similarity">
    <text evidence="4">Belongs to the BCKDHA family.</text>
</comment>
<dbReference type="InterPro" id="IPR029061">
    <property type="entry name" value="THDP-binding"/>
</dbReference>
<sequence>MAVDIRLPQVPEVPHTVLAADGALPGQGPDIGTGDLLALYQAMLLARAFDNRLETLMRQGRLGFHLSGNGEEAVSAASAYVLDDADWLFPAFRDLSAYLVRGVPLETLAHQAFGSSRSPTLGHPLPLFLADAGRRIATPGAGGAAHLPHAVGAGWAARLRGDPAVALVSFNQGAVASGEFHAALNFAGVFQAPVIFVCRHHVSAEAASEDGRITKEAVVLAAEAHRGSATTFPTSPAGRVATIAARAKGYGIAGSRVDGSDLLALVATLRAAVARARAGDGPTLVEALLGGAWSRDPLELLRRHLAHRGDWDAGRDQLLESDQRLAIQAALRKATAAGPPALETLWQGVYSLHEMDGDADA</sequence>
<evidence type="ECO:0000259" key="5">
    <source>
        <dbReference type="Pfam" id="PF00676"/>
    </source>
</evidence>
<dbReference type="GO" id="GO:0009083">
    <property type="term" value="P:branched-chain amino acid catabolic process"/>
    <property type="evidence" value="ECO:0007669"/>
    <property type="project" value="TreeGrafter"/>
</dbReference>
<dbReference type="InterPro" id="IPR050771">
    <property type="entry name" value="Alpha-ketoacid_DH_E1_comp"/>
</dbReference>
<gene>
    <name evidence="6" type="ORF">FJZ00_03385</name>
</gene>
<comment type="function">
    <text evidence="4">The branched-chain alpha-keto dehydrogenase complex catalyzes the overall conversion of alpha-keto acids to acyl-CoA and CO(2). It contains multiple copies of three enzymatic components: branched-chain alpha-keto acid decarboxylase (E1), lipoamide acyltransferase (E2) and lipoamide dehydrogenase (E3).</text>
</comment>